<dbReference type="GO" id="GO:0005886">
    <property type="term" value="C:plasma membrane"/>
    <property type="evidence" value="ECO:0007669"/>
    <property type="project" value="UniProtKB-SubCell"/>
</dbReference>
<evidence type="ECO:0000256" key="5">
    <source>
        <dbReference type="ARBA" id="ARBA00023136"/>
    </source>
</evidence>
<accession>A0A4P8L199</accession>
<keyword evidence="4 6" id="KW-1133">Transmembrane helix</keyword>
<feature type="transmembrane region" description="Helical" evidence="6">
    <location>
        <begin position="202"/>
        <end position="225"/>
    </location>
</feature>
<dbReference type="KEGG" id="dax:FDQ92_04720"/>
<gene>
    <name evidence="7" type="ORF">FDQ92_04720</name>
</gene>
<dbReference type="Proteomes" id="UP000298602">
    <property type="component" value="Chromosome"/>
</dbReference>
<dbReference type="Pfam" id="PF03631">
    <property type="entry name" value="Virul_fac_BrkB"/>
    <property type="match status" value="1"/>
</dbReference>
<evidence type="ECO:0000256" key="4">
    <source>
        <dbReference type="ARBA" id="ARBA00022989"/>
    </source>
</evidence>
<evidence type="ECO:0000256" key="3">
    <source>
        <dbReference type="ARBA" id="ARBA00022692"/>
    </source>
</evidence>
<protein>
    <submittedName>
        <fullName evidence="7">YihY/virulence factor BrkB family protein</fullName>
    </submittedName>
</protein>
<dbReference type="OrthoDB" id="9808671at2"/>
<proteinExistence type="predicted"/>
<reference evidence="7 8" key="1">
    <citation type="submission" date="2019-05" db="EMBL/GenBank/DDBJ databases">
        <title>The Complete Genome Sequence of the n-alkane-degrading Desulfoglaeba alkanexedens ALDC reveals multiple alkylsuccinate synthase gene clusters.</title>
        <authorList>
            <person name="Callaghan A.V."/>
            <person name="Davidova I.A."/>
            <person name="Duncan K.E."/>
            <person name="Morris B."/>
            <person name="McInerney M.J."/>
        </authorList>
    </citation>
    <scope>NUCLEOTIDE SEQUENCE [LARGE SCALE GENOMIC DNA]</scope>
    <source>
        <strain evidence="7 8">ALDC</strain>
    </source>
</reference>
<comment type="subcellular location">
    <subcellularLocation>
        <location evidence="1">Cell membrane</location>
        <topology evidence="1">Multi-pass membrane protein</topology>
    </subcellularLocation>
</comment>
<dbReference type="AlphaFoldDB" id="A0A4P8L199"/>
<dbReference type="InterPro" id="IPR017039">
    <property type="entry name" value="Virul_fac_BrkB"/>
</dbReference>
<evidence type="ECO:0000256" key="1">
    <source>
        <dbReference type="ARBA" id="ARBA00004651"/>
    </source>
</evidence>
<reference evidence="7 8" key="2">
    <citation type="submission" date="2019-05" db="EMBL/GenBank/DDBJ databases">
        <authorList>
            <person name="Suflita J.M."/>
            <person name="Marks C.R."/>
        </authorList>
    </citation>
    <scope>NUCLEOTIDE SEQUENCE [LARGE SCALE GENOMIC DNA]</scope>
    <source>
        <strain evidence="7 8">ALDC</strain>
    </source>
</reference>
<evidence type="ECO:0000256" key="6">
    <source>
        <dbReference type="SAM" id="Phobius"/>
    </source>
</evidence>
<evidence type="ECO:0000313" key="8">
    <source>
        <dbReference type="Proteomes" id="UP000298602"/>
    </source>
</evidence>
<dbReference type="PANTHER" id="PTHR30213">
    <property type="entry name" value="INNER MEMBRANE PROTEIN YHJD"/>
    <property type="match status" value="1"/>
</dbReference>
<evidence type="ECO:0000313" key="7">
    <source>
        <dbReference type="EMBL" id="QCQ21539.1"/>
    </source>
</evidence>
<feature type="transmembrane region" description="Helical" evidence="6">
    <location>
        <begin position="161"/>
        <end position="182"/>
    </location>
</feature>
<feature type="transmembrane region" description="Helical" evidence="6">
    <location>
        <begin position="237"/>
        <end position="257"/>
    </location>
</feature>
<name>A0A4P8L199_9BACT</name>
<feature type="transmembrane region" description="Helical" evidence="6">
    <location>
        <begin position="118"/>
        <end position="140"/>
    </location>
</feature>
<feature type="transmembrane region" description="Helical" evidence="6">
    <location>
        <begin position="54"/>
        <end position="76"/>
    </location>
</feature>
<dbReference type="RefSeq" id="WP_137423510.1">
    <property type="nucleotide sequence ID" value="NZ_CP040098.1"/>
</dbReference>
<keyword evidence="2" id="KW-1003">Cell membrane</keyword>
<keyword evidence="8" id="KW-1185">Reference proteome</keyword>
<feature type="transmembrane region" description="Helical" evidence="6">
    <location>
        <begin position="269"/>
        <end position="290"/>
    </location>
</feature>
<organism evidence="7 8">
    <name type="scientific">Desulfoglaeba alkanexedens ALDC</name>
    <dbReference type="NCBI Taxonomy" id="980445"/>
    <lineage>
        <taxon>Bacteria</taxon>
        <taxon>Pseudomonadati</taxon>
        <taxon>Thermodesulfobacteriota</taxon>
        <taxon>Syntrophobacteria</taxon>
        <taxon>Syntrophobacterales</taxon>
        <taxon>Syntrophobacteraceae</taxon>
        <taxon>Desulfoglaeba</taxon>
    </lineage>
</organism>
<sequence length="450" mass="50615">MVSKFGDIKRFLQSDLWNLRLADLPPARAALLRALRIAAIVGRRFTRDQCHLRASALTLFTLLSIVPMLAMAFGIAKGFGLQNAIERETLRRLAGQEEVARWIMDFAHTLLETTRGGLIAGIGVVALFWTVLKVLQNIEISLNAIWKIERHRPFSRRVSDYLSFMLIAPILLVVSSGLTVMVTQQVGFMSERFGIVSYFESFILKALRLVPYLVLWALFTFLYIFMPNTKVKATSAALGGVLAGTLYQIFQAAYIYFQVGMSNYNAVYGSFAALPLFLLWLQASWMIVLLGAEICYAHQNTALFECEPQIRRLSREARNLAALSVMRYLARRFHEGERGCSEEDLVRAEGMPVLLIRQTLTELEKSGLVARMASPEDNGDSSVSHEERLYQPAVPVTQLTIRRVLDHLEQNGESRVPVLNPAEIEDLAQRLKALHEAAEKSPANSRLLDL</sequence>
<dbReference type="EMBL" id="CP040098">
    <property type="protein sequence ID" value="QCQ21539.1"/>
    <property type="molecule type" value="Genomic_DNA"/>
</dbReference>
<evidence type="ECO:0000256" key="2">
    <source>
        <dbReference type="ARBA" id="ARBA00022475"/>
    </source>
</evidence>
<dbReference type="PANTHER" id="PTHR30213:SF0">
    <property type="entry name" value="UPF0761 MEMBRANE PROTEIN YIHY"/>
    <property type="match status" value="1"/>
</dbReference>
<keyword evidence="5 6" id="KW-0472">Membrane</keyword>
<dbReference type="NCBIfam" id="TIGR00765">
    <property type="entry name" value="yihY_not_rbn"/>
    <property type="match status" value="1"/>
</dbReference>
<keyword evidence="3 6" id="KW-0812">Transmembrane</keyword>